<dbReference type="EMBL" id="JTAI01000020">
    <property type="protein sequence ID" value="PPS96245.1"/>
    <property type="molecule type" value="Genomic_DNA"/>
</dbReference>
<reference evidence="2" key="2">
    <citation type="submission" date="2015-08" db="EMBL/GenBank/DDBJ databases">
        <authorList>
            <person name="Babu N.S."/>
            <person name="Beckwith C.J."/>
            <person name="Beseler K.G."/>
            <person name="Brison A."/>
            <person name="Carone J.V."/>
            <person name="Caskin T.P."/>
            <person name="Diamond M."/>
            <person name="Durham M.E."/>
            <person name="Foxe J.M."/>
            <person name="Go M."/>
            <person name="Henderson B.A."/>
            <person name="Jones I.B."/>
            <person name="McGettigan J.A."/>
            <person name="Micheletti S.J."/>
            <person name="Nasrallah M.E."/>
            <person name="Ortiz D."/>
            <person name="Piller C.R."/>
            <person name="Privatt S.R."/>
            <person name="Schneider S.L."/>
            <person name="Sharp S."/>
            <person name="Smith T.C."/>
            <person name="Stanton J.D."/>
            <person name="Ullery H.E."/>
            <person name="Wilson R.J."/>
            <person name="Serrano M.G."/>
            <person name="Buck G."/>
            <person name="Lee V."/>
            <person name="Wang Y."/>
            <person name="Carvalho R."/>
            <person name="Voegtly L."/>
            <person name="Shi R."/>
            <person name="Duckworth R."/>
            <person name="Johnson A."/>
            <person name="Loviza R."/>
            <person name="Walstead R."/>
            <person name="Shah Z."/>
            <person name="Kiflezghi M."/>
            <person name="Wade K."/>
            <person name="Ball S.L."/>
            <person name="Bradley K.W."/>
            <person name="Asai D.J."/>
            <person name="Bowman C.A."/>
            <person name="Russell D.A."/>
            <person name="Pope W.H."/>
            <person name="Jacobs-Sera D."/>
            <person name="Hendrix R.W."/>
            <person name="Hatfull G.F."/>
        </authorList>
    </citation>
    <scope>NUCLEOTIDE SEQUENCE [LARGE SCALE GENOMIC DNA]</scope>
</reference>
<evidence type="ECO:0000313" key="3">
    <source>
        <dbReference type="EMBL" id="PPS96245.1"/>
    </source>
</evidence>
<name>A0A0S4TEI0_CRYHO</name>
<dbReference type="CDD" id="cd07521">
    <property type="entry name" value="HAD_FCP1-like"/>
    <property type="match status" value="1"/>
</dbReference>
<dbReference type="NCBIfam" id="TIGR02251">
    <property type="entry name" value="HIF-SF_euk"/>
    <property type="match status" value="1"/>
</dbReference>
<dbReference type="PANTHER" id="PTHR12210">
    <property type="entry name" value="DULLARD PROTEIN PHOSPHATASE"/>
    <property type="match status" value="1"/>
</dbReference>
<dbReference type="InterPro" id="IPR011948">
    <property type="entry name" value="Dullard_phosphatase"/>
</dbReference>
<dbReference type="SMART" id="SM00577">
    <property type="entry name" value="CPDc"/>
    <property type="match status" value="1"/>
</dbReference>
<dbReference type="EMBL" id="LN877950">
    <property type="protein sequence ID" value="CUV05736.1"/>
    <property type="molecule type" value="Genomic_DNA"/>
</dbReference>
<organism evidence="2">
    <name type="scientific">Cryptosporidium hominis</name>
    <dbReference type="NCBI Taxonomy" id="237895"/>
    <lineage>
        <taxon>Eukaryota</taxon>
        <taxon>Sar</taxon>
        <taxon>Alveolata</taxon>
        <taxon>Apicomplexa</taxon>
        <taxon>Conoidasida</taxon>
        <taxon>Coccidia</taxon>
        <taxon>Eucoccidiorida</taxon>
        <taxon>Eimeriorina</taxon>
        <taxon>Cryptosporidiidae</taxon>
        <taxon>Cryptosporidium</taxon>
    </lineage>
</organism>
<dbReference type="InterPro" id="IPR050365">
    <property type="entry name" value="TIM50"/>
</dbReference>
<evidence type="ECO:0000313" key="4">
    <source>
        <dbReference type="Proteomes" id="UP001429100"/>
    </source>
</evidence>
<accession>A0A0S4TEI0</accession>
<reference evidence="3 4" key="3">
    <citation type="submission" date="2017-10" db="EMBL/GenBank/DDBJ databases">
        <title>Consistent, comparative and evidence-based genome annotation and re-annotation for the closely-related species, Cryptosporidium parvum, C. hominis and C. tyzzeri.</title>
        <authorList>
            <person name="Baptista R.P."/>
            <person name="Li Y."/>
            <person name="Sateriale A."/>
            <person name="Striepen B."/>
            <person name="Kissinger J.C."/>
        </authorList>
    </citation>
    <scope>NUCLEOTIDE SEQUENCE [LARGE SCALE GENOMIC DNA]</scope>
    <source>
        <strain evidence="3">30976</strain>
    </source>
</reference>
<dbReference type="SUPFAM" id="SSF56784">
    <property type="entry name" value="HAD-like"/>
    <property type="match status" value="1"/>
</dbReference>
<feature type="domain" description="FCP1 homology" evidence="1">
    <location>
        <begin position="200"/>
        <end position="360"/>
    </location>
</feature>
<dbReference type="InterPro" id="IPR004274">
    <property type="entry name" value="FCP1_dom"/>
</dbReference>
<dbReference type="GO" id="GO:0016791">
    <property type="term" value="F:phosphatase activity"/>
    <property type="evidence" value="ECO:0007669"/>
    <property type="project" value="InterPro"/>
</dbReference>
<dbReference type="PROSITE" id="PS50969">
    <property type="entry name" value="FCP1"/>
    <property type="match status" value="1"/>
</dbReference>
<evidence type="ECO:0000259" key="1">
    <source>
        <dbReference type="PROSITE" id="PS50969"/>
    </source>
</evidence>
<dbReference type="VEuPathDB" id="CryptoDB:Chro.40368"/>
<gene>
    <name evidence="2" type="ORF">CHUDEA4_3240</name>
    <name evidence="3" type="ORF">GY17_00001799</name>
</gene>
<dbReference type="AlphaFoldDB" id="A0A0S4TEI0"/>
<dbReference type="VEuPathDB" id="CryptoDB:CHUDEA4_3240"/>
<dbReference type="InterPro" id="IPR023214">
    <property type="entry name" value="HAD_sf"/>
</dbReference>
<dbReference type="Proteomes" id="UP001429100">
    <property type="component" value="Unassembled WGS sequence"/>
</dbReference>
<dbReference type="InterPro" id="IPR036412">
    <property type="entry name" value="HAD-like_sf"/>
</dbReference>
<proteinExistence type="predicted"/>
<sequence length="392" mass="45414">MVTFKYRMKRLRTFANEEIQEELPLKSKLNERLIAERKEDNTLEEKDLNSLGRDFSQNSQSTIESENMEASALEMSLLKRFDDFMEIMRHLKLNIKPGSFRDDENLLNYCFLISKPFKNNSIGFTFHVAMENIVSGRPRVLSQSMSMAIEYICCTKFPSKLLNGESPTINSPFKVNDIQNNKSPLKTGNLPLLKTIKEQEVSSGLFIVLDMDETLVHCTNEMLKGVKPDLLVKIATYSTPWFVYYRPFLKFFLQNASKLGSICVFTASTREYAEQVINSIDPTQDLIKYKLFREHCTVYNKGYMKDLRIIQGANLKRTVLVDNSLISNTLQLDNAIPVDSWYGCCKDNELLRLLVLLNRIQLLNDVRPYLASRYGIREWINMNRTKDNLMPI</sequence>
<dbReference type="Pfam" id="PF03031">
    <property type="entry name" value="NIF"/>
    <property type="match status" value="1"/>
</dbReference>
<dbReference type="Proteomes" id="UP000199752">
    <property type="component" value="Chromosome 4"/>
</dbReference>
<keyword evidence="4" id="KW-1185">Reference proteome</keyword>
<dbReference type="VEuPathDB" id="CryptoDB:ChTU502y2012_408g0330"/>
<dbReference type="OrthoDB" id="277011at2759"/>
<reference evidence="3 4" key="1">
    <citation type="submission" date="2014-11" db="EMBL/GenBank/DDBJ databases">
        <title>Comparative genomic analysis of Cryptosporidium hominis reveals occurrence of genetic recombination in virulent subtypes.</title>
        <authorList>
            <person name="Guo Y."/>
            <person name="Tang K."/>
            <person name="Frace M."/>
            <person name="Li N."/>
            <person name="Roellig D.M."/>
            <person name="Sammons S."/>
            <person name="Knipe K."/>
            <person name="Rowe L."/>
            <person name="Feng Y."/>
            <person name="Xiao L."/>
        </authorList>
    </citation>
    <scope>NUCLEOTIDE SEQUENCE [LARGE SCALE GENOMIC DNA]</scope>
    <source>
        <strain evidence="3">30976</strain>
    </source>
</reference>
<evidence type="ECO:0000313" key="2">
    <source>
        <dbReference type="EMBL" id="CUV05736.1"/>
    </source>
</evidence>
<dbReference type="Gene3D" id="3.40.50.1000">
    <property type="entry name" value="HAD superfamily/HAD-like"/>
    <property type="match status" value="1"/>
</dbReference>
<dbReference type="VEuPathDB" id="CryptoDB:GY17_00001799"/>
<protein>
    <recommendedName>
        <fullName evidence="1">FCP1 homology domain-containing protein</fullName>
    </recommendedName>
</protein>